<evidence type="ECO:0000256" key="1">
    <source>
        <dbReference type="ARBA" id="ARBA00023002"/>
    </source>
</evidence>
<dbReference type="GO" id="GO:0051287">
    <property type="term" value="F:NAD binding"/>
    <property type="evidence" value="ECO:0007669"/>
    <property type="project" value="InterPro"/>
</dbReference>
<proteinExistence type="predicted"/>
<evidence type="ECO:0000256" key="2">
    <source>
        <dbReference type="ARBA" id="ARBA00023027"/>
    </source>
</evidence>
<dbReference type="OrthoDB" id="298012at2759"/>
<keyword evidence="5" id="KW-1185">Reference proteome</keyword>
<dbReference type="InterPro" id="IPR006140">
    <property type="entry name" value="D-isomer_DH_NAD-bd"/>
</dbReference>
<reference evidence="4 5" key="1">
    <citation type="submission" date="2013-07" db="EMBL/GenBank/DDBJ databases">
        <title>The Genome Sequence of Cryptococcus heveanensis BCC8398.</title>
        <authorList>
            <consortium name="The Broad Institute Genome Sequencing Platform"/>
            <person name="Cuomo C."/>
            <person name="Litvintseva A."/>
            <person name="Chen Y."/>
            <person name="Heitman J."/>
            <person name="Sun S."/>
            <person name="Springer D."/>
            <person name="Dromer F."/>
            <person name="Young S.K."/>
            <person name="Zeng Q."/>
            <person name="Gargeya S."/>
            <person name="Fitzgerald M."/>
            <person name="Abouelleil A."/>
            <person name="Alvarado L."/>
            <person name="Berlin A.M."/>
            <person name="Chapman S.B."/>
            <person name="Dewar J."/>
            <person name="Goldberg J."/>
            <person name="Griggs A."/>
            <person name="Gujja S."/>
            <person name="Hansen M."/>
            <person name="Howarth C."/>
            <person name="Imamovic A."/>
            <person name="Larimer J."/>
            <person name="McCowan C."/>
            <person name="Murphy C."/>
            <person name="Pearson M."/>
            <person name="Priest M."/>
            <person name="Roberts A."/>
            <person name="Saif S."/>
            <person name="Shea T."/>
            <person name="Sykes S."/>
            <person name="Wortman J."/>
            <person name="Nusbaum C."/>
            <person name="Birren B."/>
        </authorList>
    </citation>
    <scope>NUCLEOTIDE SEQUENCE [LARGE SCALE GENOMIC DNA]</scope>
    <source>
        <strain evidence="4 5">BCC8398</strain>
    </source>
</reference>
<dbReference type="CDD" id="cd05300">
    <property type="entry name" value="2-Hacid_dh_1"/>
    <property type="match status" value="1"/>
</dbReference>
<organism evidence="4 5">
    <name type="scientific">Kwoniella heveanensis BCC8398</name>
    <dbReference type="NCBI Taxonomy" id="1296120"/>
    <lineage>
        <taxon>Eukaryota</taxon>
        <taxon>Fungi</taxon>
        <taxon>Dikarya</taxon>
        <taxon>Basidiomycota</taxon>
        <taxon>Agaricomycotina</taxon>
        <taxon>Tremellomycetes</taxon>
        <taxon>Tremellales</taxon>
        <taxon>Cryptococcaceae</taxon>
        <taxon>Kwoniella</taxon>
    </lineage>
</organism>
<sequence>MARPEITTVLSTLTWQHGELDQLRKAFAPADFVQLKNTEKDEITKVLQKAQVALLSADFASAILTAPNLKWIHVDAAGLNGFAKKEIFDKGLIVSGSAGRSGPALAQHAFYFALAFTYDVPASIDRQRAHQWNGAEAIRARPGLWGRKLGIVGFGYTGKEMAKLGRAFGMHVTVLRRLAGETSSDVDVMLSSERGHTLDPILDCDVIMLANSLSDSTYHMISTEQLKRIPRTSVIINMARGEVIDEAALINALRSGEIAGAGLDVFEQEPLPAESPLWDLPNAICTPHATPSLPDKTQRSINVVVENVLRYRSGENLINTINFEDLYTKG</sequence>
<dbReference type="SUPFAM" id="SSF52283">
    <property type="entry name" value="Formate/glycerate dehydrogenase catalytic domain-like"/>
    <property type="match status" value="1"/>
</dbReference>
<name>A0A1B9GKA3_9TREE</name>
<dbReference type="InterPro" id="IPR036291">
    <property type="entry name" value="NAD(P)-bd_dom_sf"/>
</dbReference>
<keyword evidence="2" id="KW-0520">NAD</keyword>
<feature type="domain" description="D-isomer specific 2-hydroxyacid dehydrogenase NAD-binding" evidence="3">
    <location>
        <begin position="112"/>
        <end position="289"/>
    </location>
</feature>
<dbReference type="Gene3D" id="3.40.50.720">
    <property type="entry name" value="NAD(P)-binding Rossmann-like Domain"/>
    <property type="match status" value="2"/>
</dbReference>
<dbReference type="GO" id="GO:0016491">
    <property type="term" value="F:oxidoreductase activity"/>
    <property type="evidence" value="ECO:0007669"/>
    <property type="project" value="UniProtKB-KW"/>
</dbReference>
<accession>A0A1B9GKA3</accession>
<evidence type="ECO:0000313" key="4">
    <source>
        <dbReference type="EMBL" id="OCF31418.1"/>
    </source>
</evidence>
<gene>
    <name evidence="4" type="ORF">I316_06820</name>
</gene>
<dbReference type="PANTHER" id="PTHR43333:SF1">
    <property type="entry name" value="D-ISOMER SPECIFIC 2-HYDROXYACID DEHYDROGENASE NAD-BINDING DOMAIN-CONTAINING PROTEIN"/>
    <property type="match status" value="1"/>
</dbReference>
<evidence type="ECO:0000259" key="3">
    <source>
        <dbReference type="Pfam" id="PF02826"/>
    </source>
</evidence>
<dbReference type="Proteomes" id="UP000092666">
    <property type="component" value="Unassembled WGS sequence"/>
</dbReference>
<dbReference type="PANTHER" id="PTHR43333">
    <property type="entry name" value="2-HACID_DH_C DOMAIN-CONTAINING PROTEIN"/>
    <property type="match status" value="1"/>
</dbReference>
<evidence type="ECO:0000313" key="5">
    <source>
        <dbReference type="Proteomes" id="UP000092666"/>
    </source>
</evidence>
<dbReference type="AlphaFoldDB" id="A0A1B9GKA3"/>
<dbReference type="EMBL" id="KV700134">
    <property type="protein sequence ID" value="OCF31418.1"/>
    <property type="molecule type" value="Genomic_DNA"/>
</dbReference>
<dbReference type="Pfam" id="PF02826">
    <property type="entry name" value="2-Hacid_dh_C"/>
    <property type="match status" value="1"/>
</dbReference>
<protein>
    <recommendedName>
        <fullName evidence="3">D-isomer specific 2-hydroxyacid dehydrogenase NAD-binding domain-containing protein</fullName>
    </recommendedName>
</protein>
<dbReference type="STRING" id="1296120.A0A1B9GKA3"/>
<dbReference type="SUPFAM" id="SSF51735">
    <property type="entry name" value="NAD(P)-binding Rossmann-fold domains"/>
    <property type="match status" value="1"/>
</dbReference>
<keyword evidence="1" id="KW-0560">Oxidoreductase</keyword>
<reference evidence="5" key="2">
    <citation type="submission" date="2013-12" db="EMBL/GenBank/DDBJ databases">
        <title>Evolution of pathogenesis and genome organization in the Tremellales.</title>
        <authorList>
            <person name="Cuomo C."/>
            <person name="Litvintseva A."/>
            <person name="Heitman J."/>
            <person name="Chen Y."/>
            <person name="Sun S."/>
            <person name="Springer D."/>
            <person name="Dromer F."/>
            <person name="Young S."/>
            <person name="Zeng Q."/>
            <person name="Chapman S."/>
            <person name="Gujja S."/>
            <person name="Saif S."/>
            <person name="Birren B."/>
        </authorList>
    </citation>
    <scope>NUCLEOTIDE SEQUENCE [LARGE SCALE GENOMIC DNA]</scope>
    <source>
        <strain evidence="5">BCC8398</strain>
    </source>
</reference>